<comment type="caution">
    <text evidence="1">The sequence shown here is derived from an EMBL/GenBank/DDBJ whole genome shotgun (WGS) entry which is preliminary data.</text>
</comment>
<evidence type="ECO:0008006" key="2">
    <source>
        <dbReference type="Google" id="ProtNLM"/>
    </source>
</evidence>
<dbReference type="GO" id="GO:0003723">
    <property type="term" value="F:RNA binding"/>
    <property type="evidence" value="ECO:0007669"/>
    <property type="project" value="InterPro"/>
</dbReference>
<dbReference type="InterPro" id="IPR036986">
    <property type="entry name" value="S4_RNA-bd_sf"/>
</dbReference>
<dbReference type="SUPFAM" id="SSF55174">
    <property type="entry name" value="Alpha-L RNA-binding motif"/>
    <property type="match status" value="1"/>
</dbReference>
<dbReference type="Pfam" id="PF13275">
    <property type="entry name" value="S4_2"/>
    <property type="match status" value="1"/>
</dbReference>
<protein>
    <recommendedName>
        <fullName evidence="2">RNA-binding S4 domain-containing protein</fullName>
    </recommendedName>
</protein>
<reference evidence="1" key="1">
    <citation type="submission" date="2019-08" db="EMBL/GenBank/DDBJ databases">
        <authorList>
            <person name="Kucharzyk K."/>
            <person name="Murdoch R.W."/>
            <person name="Higgins S."/>
            <person name="Loffler F."/>
        </authorList>
    </citation>
    <scope>NUCLEOTIDE SEQUENCE</scope>
</reference>
<organism evidence="1">
    <name type="scientific">bioreactor metagenome</name>
    <dbReference type="NCBI Taxonomy" id="1076179"/>
    <lineage>
        <taxon>unclassified sequences</taxon>
        <taxon>metagenomes</taxon>
        <taxon>ecological metagenomes</taxon>
    </lineage>
</organism>
<dbReference type="Gene3D" id="3.10.290.10">
    <property type="entry name" value="RNA-binding S4 domain"/>
    <property type="match status" value="1"/>
</dbReference>
<name>A0A644WCG3_9ZZZZ</name>
<dbReference type="AlphaFoldDB" id="A0A644WCG3"/>
<evidence type="ECO:0000313" key="1">
    <source>
        <dbReference type="EMBL" id="MPM01269.1"/>
    </source>
</evidence>
<accession>A0A644WCG3</accession>
<dbReference type="EMBL" id="VSSQ01000785">
    <property type="protein sequence ID" value="MPM01269.1"/>
    <property type="molecule type" value="Genomic_DNA"/>
</dbReference>
<gene>
    <name evidence="1" type="primary">ybcJ_1</name>
    <name evidence="1" type="ORF">SDC9_47508</name>
</gene>
<proteinExistence type="predicted"/>
<sequence>MTAAKNNLMKQETFSLRGQEYIQLDQLMKLLGWVESGAMAHEVIDQGLVKVDGETELRRRRKLREGMFVQFEGYQIKIEL</sequence>
<dbReference type="PROSITE" id="PS50889">
    <property type="entry name" value="S4"/>
    <property type="match status" value="1"/>
</dbReference>